<feature type="region of interest" description="Disordered" evidence="2">
    <location>
        <begin position="1"/>
        <end position="83"/>
    </location>
</feature>
<keyword evidence="3" id="KW-0472">Membrane</keyword>
<organism evidence="4 5">
    <name type="scientific">Ruminococcus gauvreauii</name>
    <dbReference type="NCBI Taxonomy" id="438033"/>
    <lineage>
        <taxon>Bacteria</taxon>
        <taxon>Bacillati</taxon>
        <taxon>Bacillota</taxon>
        <taxon>Clostridia</taxon>
        <taxon>Eubacteriales</taxon>
        <taxon>Oscillospiraceae</taxon>
        <taxon>Ruminococcus</taxon>
    </lineage>
</organism>
<evidence type="ECO:0000256" key="3">
    <source>
        <dbReference type="SAM" id="Phobius"/>
    </source>
</evidence>
<gene>
    <name evidence="4" type="ORF">NQ502_07850</name>
</gene>
<dbReference type="InterPro" id="IPR011330">
    <property type="entry name" value="Glyco_hydro/deAcase_b/a-brl"/>
</dbReference>
<protein>
    <submittedName>
        <fullName evidence="4">Polysaccharide deacetylase</fullName>
    </submittedName>
</protein>
<accession>A0ABY5VL40</accession>
<evidence type="ECO:0000256" key="2">
    <source>
        <dbReference type="SAM" id="MobiDB-lite"/>
    </source>
</evidence>
<dbReference type="EMBL" id="CP102290">
    <property type="protein sequence ID" value="UWP60931.1"/>
    <property type="molecule type" value="Genomic_DNA"/>
</dbReference>
<dbReference type="Gene3D" id="3.20.20.370">
    <property type="entry name" value="Glycoside hydrolase/deacetylase"/>
    <property type="match status" value="1"/>
</dbReference>
<sequence length="545" mass="62048">MEKENKAKAKKENKSKIDGLKDRFLNQKKSGKTADGKKSASAKKTAGPSVNRAASQKKDTSNMTDEERRRRERIRRERQRQRKRKAMIMRLTVVGVLALVLILCIGGVVWGVKRSSQKKEQEKVQQEQAKKEADEKQRKLEDTVARAERLAMGYDYDGAIELLQTEAKEDSAAQAKIGEYEAARSKLVEADVETIPHVFFHILVADPSITWNLSGADEYKIGDYNQVMTTIDEFKGILQQMYDRGYVLVRIHDMVEETTGENGETIFTKGKIMLPEGKKPFVMSQDDVCYYFYMIGDGYASRMVVGEDGRPTTEYIQQDGTTVTGAYDLVPVLNEFIDEHPDFSYKGAKAILAFTGYNGVLGYRTDPDLAKTAEEGNKNAEEYGVFNYQEEIEAAKPVVQALIDDGWELASHSYGHISYGSSFEKVKEDADKWQERVANVIGPTDIILYPFGTDIASWTDYTDDNQTYNYLRDQGFRFFCNVDSNEYWVQIRENYVRQGRRNLDGYRMYQDLYNGADKLSDLFDVSAVFDTNRPKTGLEVWDGAE</sequence>
<keyword evidence="3" id="KW-0812">Transmembrane</keyword>
<evidence type="ECO:0000313" key="5">
    <source>
        <dbReference type="Proteomes" id="UP001060164"/>
    </source>
</evidence>
<evidence type="ECO:0000256" key="1">
    <source>
        <dbReference type="SAM" id="Coils"/>
    </source>
</evidence>
<feature type="compositionally biased region" description="Basic and acidic residues" evidence="2">
    <location>
        <begin position="1"/>
        <end position="25"/>
    </location>
</feature>
<feature type="transmembrane region" description="Helical" evidence="3">
    <location>
        <begin position="88"/>
        <end position="112"/>
    </location>
</feature>
<keyword evidence="5" id="KW-1185">Reference proteome</keyword>
<feature type="coiled-coil region" evidence="1">
    <location>
        <begin position="112"/>
        <end position="150"/>
    </location>
</feature>
<feature type="compositionally biased region" description="Basic and acidic residues" evidence="2">
    <location>
        <begin position="56"/>
        <end position="69"/>
    </location>
</feature>
<name>A0ABY5VL40_9FIRM</name>
<evidence type="ECO:0000313" key="4">
    <source>
        <dbReference type="EMBL" id="UWP60931.1"/>
    </source>
</evidence>
<dbReference type="Proteomes" id="UP001060164">
    <property type="component" value="Chromosome"/>
</dbReference>
<dbReference type="SUPFAM" id="SSF88713">
    <property type="entry name" value="Glycoside hydrolase/deacetylase"/>
    <property type="match status" value="1"/>
</dbReference>
<keyword evidence="1" id="KW-0175">Coiled coil</keyword>
<proteinExistence type="predicted"/>
<keyword evidence="3" id="KW-1133">Transmembrane helix</keyword>
<feature type="compositionally biased region" description="Basic residues" evidence="2">
    <location>
        <begin position="70"/>
        <end position="83"/>
    </location>
</feature>
<reference evidence="4" key="1">
    <citation type="journal article" date="2022" name="Cell">
        <title>Design, construction, and in vivo augmentation of a complex gut microbiome.</title>
        <authorList>
            <person name="Cheng A.G."/>
            <person name="Ho P.Y."/>
            <person name="Aranda-Diaz A."/>
            <person name="Jain S."/>
            <person name="Yu F.B."/>
            <person name="Meng X."/>
            <person name="Wang M."/>
            <person name="Iakiviak M."/>
            <person name="Nagashima K."/>
            <person name="Zhao A."/>
            <person name="Murugkar P."/>
            <person name="Patil A."/>
            <person name="Atabakhsh K."/>
            <person name="Weakley A."/>
            <person name="Yan J."/>
            <person name="Brumbaugh A.R."/>
            <person name="Higginbottom S."/>
            <person name="Dimas A."/>
            <person name="Shiver A.L."/>
            <person name="Deutschbauer A."/>
            <person name="Neff N."/>
            <person name="Sonnenburg J.L."/>
            <person name="Huang K.C."/>
            <person name="Fischbach M.A."/>
        </authorList>
    </citation>
    <scope>NUCLEOTIDE SEQUENCE</scope>
    <source>
        <strain evidence="4">DSM 19829</strain>
    </source>
</reference>
<dbReference type="RefSeq" id="WP_242830219.1">
    <property type="nucleotide sequence ID" value="NZ_CABLBR010000003.1"/>
</dbReference>